<organism evidence="1 2">
    <name type="scientific">Ilyodon furcidens</name>
    <name type="common">goldbreast splitfin</name>
    <dbReference type="NCBI Taxonomy" id="33524"/>
    <lineage>
        <taxon>Eukaryota</taxon>
        <taxon>Metazoa</taxon>
        <taxon>Chordata</taxon>
        <taxon>Craniata</taxon>
        <taxon>Vertebrata</taxon>
        <taxon>Euteleostomi</taxon>
        <taxon>Actinopterygii</taxon>
        <taxon>Neopterygii</taxon>
        <taxon>Teleostei</taxon>
        <taxon>Neoteleostei</taxon>
        <taxon>Acanthomorphata</taxon>
        <taxon>Ovalentaria</taxon>
        <taxon>Atherinomorphae</taxon>
        <taxon>Cyprinodontiformes</taxon>
        <taxon>Goodeidae</taxon>
        <taxon>Ilyodon</taxon>
    </lineage>
</organism>
<reference evidence="1 2" key="1">
    <citation type="submission" date="2021-06" db="EMBL/GenBank/DDBJ databases">
        <authorList>
            <person name="Palmer J.M."/>
        </authorList>
    </citation>
    <scope>NUCLEOTIDE SEQUENCE [LARGE SCALE GENOMIC DNA]</scope>
    <source>
        <strain evidence="2">if_2019</strain>
        <tissue evidence="1">Muscle</tissue>
    </source>
</reference>
<keyword evidence="2" id="KW-1185">Reference proteome</keyword>
<sequence>MIKMMIFASVCCLHEENHFSFLKILGSLFYQHRPENTSSLIVVQFEFVQINQKNSSCLILPEPQLFSRTKPSSGRTGTQQQQVLALVQFDASRWMITTAGLCQDEKWR</sequence>
<evidence type="ECO:0000313" key="2">
    <source>
        <dbReference type="Proteomes" id="UP001482620"/>
    </source>
</evidence>
<protein>
    <submittedName>
        <fullName evidence="1">Uncharacterized protein</fullName>
    </submittedName>
</protein>
<accession>A0ABV0T2M9</accession>
<dbReference type="EMBL" id="JAHRIQ010014945">
    <property type="protein sequence ID" value="MEQ2226341.1"/>
    <property type="molecule type" value="Genomic_DNA"/>
</dbReference>
<dbReference type="Proteomes" id="UP001482620">
    <property type="component" value="Unassembled WGS sequence"/>
</dbReference>
<evidence type="ECO:0000313" key="1">
    <source>
        <dbReference type="EMBL" id="MEQ2226341.1"/>
    </source>
</evidence>
<proteinExistence type="predicted"/>
<gene>
    <name evidence="1" type="ORF">ILYODFUR_026487</name>
</gene>
<comment type="caution">
    <text evidence="1">The sequence shown here is derived from an EMBL/GenBank/DDBJ whole genome shotgun (WGS) entry which is preliminary data.</text>
</comment>
<name>A0ABV0T2M9_9TELE</name>